<dbReference type="EMBL" id="JBHMQT010000006">
    <property type="protein sequence ID" value="MFC0861740.1"/>
    <property type="molecule type" value="Genomic_DNA"/>
</dbReference>
<evidence type="ECO:0000259" key="5">
    <source>
        <dbReference type="PROSITE" id="PS50975"/>
    </source>
</evidence>
<evidence type="ECO:0000313" key="7">
    <source>
        <dbReference type="Proteomes" id="UP001589870"/>
    </source>
</evidence>
<proteinExistence type="predicted"/>
<dbReference type="InterPro" id="IPR011761">
    <property type="entry name" value="ATP-grasp"/>
</dbReference>
<dbReference type="NCBIfam" id="NF005543">
    <property type="entry name" value="PRK07206.1"/>
    <property type="match status" value="1"/>
</dbReference>
<keyword evidence="1" id="KW-0436">Ligase</keyword>
<gene>
    <name evidence="6" type="ORF">ACFHYQ_05460</name>
</gene>
<dbReference type="PANTHER" id="PTHR43585">
    <property type="entry name" value="FUMIPYRROLE BIOSYNTHESIS PROTEIN C"/>
    <property type="match status" value="1"/>
</dbReference>
<keyword evidence="2 4" id="KW-0547">Nucleotide-binding</keyword>
<dbReference type="Pfam" id="PF13535">
    <property type="entry name" value="ATP-grasp_4"/>
    <property type="match status" value="1"/>
</dbReference>
<dbReference type="PANTHER" id="PTHR43585:SF2">
    <property type="entry name" value="ATP-GRASP ENZYME FSQD"/>
    <property type="match status" value="1"/>
</dbReference>
<dbReference type="InterPro" id="IPR052032">
    <property type="entry name" value="ATP-dep_AA_Ligase"/>
</dbReference>
<name>A0ABV6TZV5_9ACTN</name>
<dbReference type="PROSITE" id="PS50975">
    <property type="entry name" value="ATP_GRASP"/>
    <property type="match status" value="1"/>
</dbReference>
<comment type="caution">
    <text evidence="6">The sequence shown here is derived from an EMBL/GenBank/DDBJ whole genome shotgun (WGS) entry which is preliminary data.</text>
</comment>
<sequence length="416" mass="46353">MMLSDPNGPAVIVDPFSSGGMYAPAFRQAGVPVVAVLSGPDMPEVYRASFHPEDFPEMIVFDGDLDAVAGRLRELRPRCILPGAESGVELADLLSSLVTEELANVPELRAARRHKWEMAEAARRAGLPVIRQICTDDPAEVEAWIEREGLVGRDLVVKPPKSASTDGVTRVRENWREAFEAQLGRPNQWQIINDRMLVQEYVNGHEYVIDIFSHDGVHTVTDLCRYTKVDNSEYMAVYDAMEWVSPDEPEVQELVDYTRKFLDAVGFRFGAAHVEVMLSEDGPRLIELNARPHGGGQPRFCRMATGDSQIDRAVRYFTRAGEIPEGYRLQNVTLVVFLISRASGIVRNAACLEDVAKLASHYHHVVGVKDGDRLEVTKDLLNTLSLGFVVLAGPDREQVWADYEEVRRIEAGLIVA</sequence>
<dbReference type="Gene3D" id="3.30.470.20">
    <property type="entry name" value="ATP-grasp fold, B domain"/>
    <property type="match status" value="1"/>
</dbReference>
<keyword evidence="3 4" id="KW-0067">ATP-binding</keyword>
<protein>
    <submittedName>
        <fullName evidence="6">ATP-grasp domain-containing protein</fullName>
    </submittedName>
</protein>
<keyword evidence="7" id="KW-1185">Reference proteome</keyword>
<evidence type="ECO:0000256" key="4">
    <source>
        <dbReference type="PROSITE-ProRule" id="PRU00409"/>
    </source>
</evidence>
<feature type="domain" description="ATP-grasp" evidence="5">
    <location>
        <begin position="119"/>
        <end position="318"/>
    </location>
</feature>
<evidence type="ECO:0000313" key="6">
    <source>
        <dbReference type="EMBL" id="MFC0861740.1"/>
    </source>
</evidence>
<evidence type="ECO:0000256" key="1">
    <source>
        <dbReference type="ARBA" id="ARBA00022598"/>
    </source>
</evidence>
<dbReference type="RefSeq" id="WP_394299964.1">
    <property type="nucleotide sequence ID" value="NZ_JBHMQT010000006.1"/>
</dbReference>
<evidence type="ECO:0000256" key="2">
    <source>
        <dbReference type="ARBA" id="ARBA00022741"/>
    </source>
</evidence>
<evidence type="ECO:0000256" key="3">
    <source>
        <dbReference type="ARBA" id="ARBA00022840"/>
    </source>
</evidence>
<accession>A0ABV6TZV5</accession>
<dbReference type="Proteomes" id="UP001589870">
    <property type="component" value="Unassembled WGS sequence"/>
</dbReference>
<reference evidence="6 7" key="1">
    <citation type="submission" date="2024-09" db="EMBL/GenBank/DDBJ databases">
        <authorList>
            <person name="Sun Q."/>
            <person name="Mori K."/>
        </authorList>
    </citation>
    <scope>NUCLEOTIDE SEQUENCE [LARGE SCALE GENOMIC DNA]</scope>
    <source>
        <strain evidence="6 7">TBRC 1851</strain>
    </source>
</reference>
<dbReference type="SUPFAM" id="SSF56059">
    <property type="entry name" value="Glutathione synthetase ATP-binding domain-like"/>
    <property type="match status" value="1"/>
</dbReference>
<organism evidence="6 7">
    <name type="scientific">Sphaerimonospora cavernae</name>
    <dbReference type="NCBI Taxonomy" id="1740611"/>
    <lineage>
        <taxon>Bacteria</taxon>
        <taxon>Bacillati</taxon>
        <taxon>Actinomycetota</taxon>
        <taxon>Actinomycetes</taxon>
        <taxon>Streptosporangiales</taxon>
        <taxon>Streptosporangiaceae</taxon>
        <taxon>Sphaerimonospora</taxon>
    </lineage>
</organism>